<dbReference type="EMBL" id="JAWDGP010000287">
    <property type="protein sequence ID" value="KAK3801643.1"/>
    <property type="molecule type" value="Genomic_DNA"/>
</dbReference>
<keyword evidence="2" id="KW-1185">Reference proteome</keyword>
<proteinExistence type="predicted"/>
<accession>A0AAE1ED56</accession>
<reference evidence="1" key="1">
    <citation type="journal article" date="2023" name="G3 (Bethesda)">
        <title>A reference genome for the long-term kleptoplast-retaining sea slug Elysia crispata morphotype clarki.</title>
        <authorList>
            <person name="Eastman K.E."/>
            <person name="Pendleton A.L."/>
            <person name="Shaikh M.A."/>
            <person name="Suttiyut T."/>
            <person name="Ogas R."/>
            <person name="Tomko P."/>
            <person name="Gavelis G."/>
            <person name="Widhalm J.R."/>
            <person name="Wisecaver J.H."/>
        </authorList>
    </citation>
    <scope>NUCLEOTIDE SEQUENCE</scope>
    <source>
        <strain evidence="1">ECLA1</strain>
    </source>
</reference>
<dbReference type="AlphaFoldDB" id="A0AAE1ED56"/>
<gene>
    <name evidence="1" type="ORF">RRG08_019586</name>
</gene>
<sequence length="137" mass="16017">METPAVFVHTFWSATTGIGTMMRFLEFCQEYQRVPCSWSNADKLYPFNGDVKRGLFRFRRGWITVRHYFPHLKTELKSKPGLGLIRRDQIRTPDALIGDRTLIESSTLYQLNFPTHQINFMKLTAIRKGLHLEVTPI</sequence>
<evidence type="ECO:0000313" key="2">
    <source>
        <dbReference type="Proteomes" id="UP001283361"/>
    </source>
</evidence>
<name>A0AAE1ED56_9GAST</name>
<dbReference type="Proteomes" id="UP001283361">
    <property type="component" value="Unassembled WGS sequence"/>
</dbReference>
<protein>
    <submittedName>
        <fullName evidence="1">Uncharacterized protein</fullName>
    </submittedName>
</protein>
<comment type="caution">
    <text evidence="1">The sequence shown here is derived from an EMBL/GenBank/DDBJ whole genome shotgun (WGS) entry which is preliminary data.</text>
</comment>
<organism evidence="1 2">
    <name type="scientific">Elysia crispata</name>
    <name type="common">lettuce slug</name>
    <dbReference type="NCBI Taxonomy" id="231223"/>
    <lineage>
        <taxon>Eukaryota</taxon>
        <taxon>Metazoa</taxon>
        <taxon>Spiralia</taxon>
        <taxon>Lophotrochozoa</taxon>
        <taxon>Mollusca</taxon>
        <taxon>Gastropoda</taxon>
        <taxon>Heterobranchia</taxon>
        <taxon>Euthyneura</taxon>
        <taxon>Panpulmonata</taxon>
        <taxon>Sacoglossa</taxon>
        <taxon>Placobranchoidea</taxon>
        <taxon>Plakobranchidae</taxon>
        <taxon>Elysia</taxon>
    </lineage>
</organism>
<evidence type="ECO:0000313" key="1">
    <source>
        <dbReference type="EMBL" id="KAK3801643.1"/>
    </source>
</evidence>